<dbReference type="RefSeq" id="YP_010233711.1">
    <property type="nucleotide sequence ID" value="NC_059754.1"/>
</dbReference>
<dbReference type="GeneID" id="69227174"/>
<accession>A0A8A3SPM2</accession>
<reference evidence="1" key="1">
    <citation type="submission" date="2020-12" db="EMBL/GenBank/DDBJ databases">
        <title>The complete chloroplast genome sequence of Juncus effusus.</title>
        <authorList>
            <person name="Fang Z."/>
            <person name="Lu M."/>
            <person name="Han R."/>
            <person name="Yi Y."/>
            <person name="Lv Y."/>
        </authorList>
    </citation>
    <scope>NUCLEOTIDE SEQUENCE</scope>
</reference>
<protein>
    <submittedName>
        <fullName evidence="1">Ribosomal protein S16</fullName>
    </submittedName>
</protein>
<keyword evidence="1" id="KW-0934">Plastid</keyword>
<keyword evidence="1" id="KW-0687">Ribonucleoprotein</keyword>
<name>A0A8A3SPM2_JUNEF</name>
<gene>
    <name evidence="1" type="primary">rps16</name>
</gene>
<dbReference type="GO" id="GO:0005840">
    <property type="term" value="C:ribosome"/>
    <property type="evidence" value="ECO:0007669"/>
    <property type="project" value="UniProtKB-KW"/>
</dbReference>
<sequence length="52" mass="6100">MIFSLVSSFVLRSPDQPKQDNINEDIARNPLGYIRAIKDFRIFMRLKRCGTK</sequence>
<dbReference type="EMBL" id="MW366789">
    <property type="protein sequence ID" value="QSZ78379.1"/>
    <property type="molecule type" value="Genomic_DNA"/>
</dbReference>
<keyword evidence="1" id="KW-0689">Ribosomal protein</keyword>
<dbReference type="AlphaFoldDB" id="A0A8A3SPM2"/>
<keyword evidence="1" id="KW-0150">Chloroplast</keyword>
<proteinExistence type="predicted"/>
<evidence type="ECO:0000313" key="1">
    <source>
        <dbReference type="EMBL" id="QSZ78379.1"/>
    </source>
</evidence>
<geneLocation type="chloroplast" evidence="1"/>
<organism evidence="1">
    <name type="scientific">Juncus effusus</name>
    <name type="common">Soft rush</name>
    <dbReference type="NCBI Taxonomy" id="13579"/>
    <lineage>
        <taxon>Eukaryota</taxon>
        <taxon>Viridiplantae</taxon>
        <taxon>Streptophyta</taxon>
        <taxon>Embryophyta</taxon>
        <taxon>Tracheophyta</taxon>
        <taxon>Spermatophyta</taxon>
        <taxon>Magnoliopsida</taxon>
        <taxon>Liliopsida</taxon>
        <taxon>Poales</taxon>
        <taxon>Juncaceae</taxon>
        <taxon>Juncus</taxon>
    </lineage>
</organism>